<dbReference type="Proteomes" id="UP000250299">
    <property type="component" value="Chromosome"/>
</dbReference>
<dbReference type="InterPro" id="IPR036465">
    <property type="entry name" value="vWFA_dom_sf"/>
</dbReference>
<evidence type="ECO:0000259" key="4">
    <source>
        <dbReference type="PROSITE" id="PS50234"/>
    </source>
</evidence>
<dbReference type="PROSITE" id="PS50005">
    <property type="entry name" value="TPR"/>
    <property type="match status" value="1"/>
</dbReference>
<dbReference type="EMBL" id="CP029693">
    <property type="protein sequence ID" value="AWY38808.1"/>
    <property type="molecule type" value="Genomic_DNA"/>
</dbReference>
<dbReference type="SUPFAM" id="SSF53300">
    <property type="entry name" value="vWA-like"/>
    <property type="match status" value="1"/>
</dbReference>
<dbReference type="OrthoDB" id="9807628at2"/>
<evidence type="ECO:0000256" key="1">
    <source>
        <dbReference type="PROSITE-ProRule" id="PRU00339"/>
    </source>
</evidence>
<dbReference type="PANTHER" id="PTHR22550:SF14">
    <property type="entry name" value="VWFA DOMAIN-CONTAINING PROTEIN"/>
    <property type="match status" value="1"/>
</dbReference>
<dbReference type="PANTHER" id="PTHR22550">
    <property type="entry name" value="SPORE GERMINATION PROTEIN"/>
    <property type="match status" value="1"/>
</dbReference>
<dbReference type="SMART" id="SM00327">
    <property type="entry name" value="VWA"/>
    <property type="match status" value="1"/>
</dbReference>
<dbReference type="InterPro" id="IPR050768">
    <property type="entry name" value="UPF0353/GerABKA_families"/>
</dbReference>
<dbReference type="InterPro" id="IPR002035">
    <property type="entry name" value="VWF_A"/>
</dbReference>
<keyword evidence="1" id="KW-0802">TPR repeat</keyword>
<dbReference type="PROSITE" id="PS50293">
    <property type="entry name" value="TPR_REGION"/>
    <property type="match status" value="1"/>
</dbReference>
<name>A0A2Z4RER6_PSEPU</name>
<organism evidence="5 6">
    <name type="scientific">Pseudomonas putida</name>
    <name type="common">Arthrobacter siderocapsulatus</name>
    <dbReference type="NCBI Taxonomy" id="303"/>
    <lineage>
        <taxon>Bacteria</taxon>
        <taxon>Pseudomonadati</taxon>
        <taxon>Pseudomonadota</taxon>
        <taxon>Gammaproteobacteria</taxon>
        <taxon>Pseudomonadales</taxon>
        <taxon>Pseudomonadaceae</taxon>
        <taxon>Pseudomonas</taxon>
    </lineage>
</organism>
<dbReference type="Pfam" id="PF13519">
    <property type="entry name" value="VWA_2"/>
    <property type="match status" value="1"/>
</dbReference>
<dbReference type="Gene3D" id="1.25.40.10">
    <property type="entry name" value="Tetratricopeptide repeat domain"/>
    <property type="match status" value="1"/>
</dbReference>
<dbReference type="InterPro" id="IPR011990">
    <property type="entry name" value="TPR-like_helical_dom_sf"/>
</dbReference>
<dbReference type="SMART" id="SM00028">
    <property type="entry name" value="TPR"/>
    <property type="match status" value="1"/>
</dbReference>
<dbReference type="Pfam" id="PF00515">
    <property type="entry name" value="TPR_1"/>
    <property type="match status" value="1"/>
</dbReference>
<dbReference type="Gene3D" id="3.40.50.410">
    <property type="entry name" value="von Willebrand factor, type A domain"/>
    <property type="match status" value="1"/>
</dbReference>
<reference evidence="5 6" key="1">
    <citation type="submission" date="2018-05" db="EMBL/GenBank/DDBJ databases">
        <title>Whole genome sequence of Pseudomonas putida JBC17.</title>
        <authorList>
            <person name="Lee Y.H."/>
            <person name="David K."/>
        </authorList>
    </citation>
    <scope>NUCLEOTIDE SEQUENCE [LARGE SCALE GENOMIC DNA]</scope>
    <source>
        <strain evidence="5 6">JBC17</strain>
    </source>
</reference>
<dbReference type="PROSITE" id="PS50234">
    <property type="entry name" value="VWFA"/>
    <property type="match status" value="1"/>
</dbReference>
<dbReference type="AlphaFoldDB" id="A0A2Z4RER6"/>
<feature type="transmembrane region" description="Helical" evidence="3">
    <location>
        <begin position="12"/>
        <end position="29"/>
    </location>
</feature>
<accession>A0A2Z4RER6</accession>
<dbReference type="SUPFAM" id="SSF48452">
    <property type="entry name" value="TPR-like"/>
    <property type="match status" value="1"/>
</dbReference>
<feature type="region of interest" description="Disordered" evidence="2">
    <location>
        <begin position="461"/>
        <end position="500"/>
    </location>
</feature>
<evidence type="ECO:0000313" key="5">
    <source>
        <dbReference type="EMBL" id="AWY38808.1"/>
    </source>
</evidence>
<evidence type="ECO:0000313" key="6">
    <source>
        <dbReference type="Proteomes" id="UP000250299"/>
    </source>
</evidence>
<proteinExistence type="predicted"/>
<dbReference type="RefSeq" id="WP_110962626.1">
    <property type="nucleotide sequence ID" value="NZ_CP029693.1"/>
</dbReference>
<dbReference type="InterPro" id="IPR019734">
    <property type="entry name" value="TPR_rpt"/>
</dbReference>
<evidence type="ECO:0000256" key="2">
    <source>
        <dbReference type="SAM" id="MobiDB-lite"/>
    </source>
</evidence>
<feature type="repeat" description="TPR" evidence="1">
    <location>
        <begin position="410"/>
        <end position="443"/>
    </location>
</feature>
<feature type="transmembrane region" description="Helical" evidence="3">
    <location>
        <begin position="64"/>
        <end position="83"/>
    </location>
</feature>
<feature type="domain" description="VWFA" evidence="4">
    <location>
        <begin position="96"/>
        <end position="268"/>
    </location>
</feature>
<keyword evidence="3" id="KW-0812">Transmembrane</keyword>
<evidence type="ECO:0000256" key="3">
    <source>
        <dbReference type="SAM" id="Phobius"/>
    </source>
</evidence>
<sequence>MEINLSDFHFLRPLWLLLLPFAAVLPVLWRRSRDLQRRLRGNIAEHLLPHLLITPQDRQWLRPVHLASALLALGALAAAGPTWEQDRPDFLENRAPLIIAMDLSPSMDATDMQPSRLEAAKHKVHDLIQRRTGARNALIAYAGSAHLVLPPTDDPALLDTFIQALGTNLIDKPGKDVGAVIEQAKRLLAAEKSLGTLLLVTDGADTSALAGLDKQLDDSDLQVLILAVGNEDGGIIRDASGQPRTDSNGRPELGSFDQAALKQLASALDAPLGSLTLNDDDLDWVDLHAQQHFQSASDEQRELHWKDAGYWLCWPLLLIAFFSVRKGWSLNWMPALLLAVGLGMQPAPAQANALTDAFFTPDQQGRWAFEHEHYPQAAAHFTDPYWKAIAAYNAADFDLALASFARLQSPQAYFYLGNIYVRRFKFDQAIAAYTQALKLQPQFPEATANLALAIALQKDTESAEKNAPETKPDEIKMDKAPGKGQSRAVKTEQAASDEQWLQNLSTSPAKFLKQKFSLQDQLGARP</sequence>
<keyword evidence="3" id="KW-0472">Membrane</keyword>
<protein>
    <submittedName>
        <fullName evidence="5">VWA domain-containing protein</fullName>
    </submittedName>
</protein>
<feature type="compositionally biased region" description="Basic and acidic residues" evidence="2">
    <location>
        <begin position="461"/>
        <end position="481"/>
    </location>
</feature>
<gene>
    <name evidence="5" type="ORF">DKY63_02335</name>
</gene>
<keyword evidence="3" id="KW-1133">Transmembrane helix</keyword>